<reference evidence="1" key="3">
    <citation type="journal article" date="2017" name="Nature">
        <title>Genome sequence of the progenitor of the wheat D genome Aegilops tauschii.</title>
        <authorList>
            <person name="Luo M.C."/>
            <person name="Gu Y.Q."/>
            <person name="Puiu D."/>
            <person name="Wang H."/>
            <person name="Twardziok S.O."/>
            <person name="Deal K.R."/>
            <person name="Huo N."/>
            <person name="Zhu T."/>
            <person name="Wang L."/>
            <person name="Wang Y."/>
            <person name="McGuire P.E."/>
            <person name="Liu S."/>
            <person name="Long H."/>
            <person name="Ramasamy R.K."/>
            <person name="Rodriguez J.C."/>
            <person name="Van S.L."/>
            <person name="Yuan L."/>
            <person name="Wang Z."/>
            <person name="Xia Z."/>
            <person name="Xiao L."/>
            <person name="Anderson O.D."/>
            <person name="Ouyang S."/>
            <person name="Liang Y."/>
            <person name="Zimin A.V."/>
            <person name="Pertea G."/>
            <person name="Qi P."/>
            <person name="Bennetzen J.L."/>
            <person name="Dai X."/>
            <person name="Dawson M.W."/>
            <person name="Muller H.G."/>
            <person name="Kugler K."/>
            <person name="Rivarola-Duarte L."/>
            <person name="Spannagl M."/>
            <person name="Mayer K.F.X."/>
            <person name="Lu F.H."/>
            <person name="Bevan M.W."/>
            <person name="Leroy P."/>
            <person name="Li P."/>
            <person name="You F.M."/>
            <person name="Sun Q."/>
            <person name="Liu Z."/>
            <person name="Lyons E."/>
            <person name="Wicker T."/>
            <person name="Salzberg S.L."/>
            <person name="Devos K.M."/>
            <person name="Dvorak J."/>
        </authorList>
    </citation>
    <scope>NUCLEOTIDE SEQUENCE [LARGE SCALE GENOMIC DNA]</scope>
    <source>
        <strain evidence="1">cv. AL8/78</strain>
    </source>
</reference>
<keyword evidence="2" id="KW-1185">Reference proteome</keyword>
<dbReference type="AlphaFoldDB" id="A0A453QG05"/>
<proteinExistence type="predicted"/>
<evidence type="ECO:0000313" key="1">
    <source>
        <dbReference type="EnsemblPlants" id="AET7Gv20102200.20"/>
    </source>
</evidence>
<dbReference type="EnsemblPlants" id="AET7Gv20102200.20">
    <property type="protein sequence ID" value="AET7Gv20102200.20"/>
    <property type="gene ID" value="AET7Gv20102200"/>
</dbReference>
<organism evidence="1 2">
    <name type="scientific">Aegilops tauschii subsp. strangulata</name>
    <name type="common">Goatgrass</name>
    <dbReference type="NCBI Taxonomy" id="200361"/>
    <lineage>
        <taxon>Eukaryota</taxon>
        <taxon>Viridiplantae</taxon>
        <taxon>Streptophyta</taxon>
        <taxon>Embryophyta</taxon>
        <taxon>Tracheophyta</taxon>
        <taxon>Spermatophyta</taxon>
        <taxon>Magnoliopsida</taxon>
        <taxon>Liliopsida</taxon>
        <taxon>Poales</taxon>
        <taxon>Poaceae</taxon>
        <taxon>BOP clade</taxon>
        <taxon>Pooideae</taxon>
        <taxon>Triticodae</taxon>
        <taxon>Triticeae</taxon>
        <taxon>Triticinae</taxon>
        <taxon>Aegilops</taxon>
    </lineage>
</organism>
<accession>A0A453QG05</accession>
<name>A0A453QG05_AEGTS</name>
<dbReference type="Proteomes" id="UP000015105">
    <property type="component" value="Chromosome 7D"/>
</dbReference>
<reference evidence="2" key="1">
    <citation type="journal article" date="2014" name="Science">
        <title>Ancient hybridizations among the ancestral genomes of bread wheat.</title>
        <authorList>
            <consortium name="International Wheat Genome Sequencing Consortium,"/>
            <person name="Marcussen T."/>
            <person name="Sandve S.R."/>
            <person name="Heier L."/>
            <person name="Spannagl M."/>
            <person name="Pfeifer M."/>
            <person name="Jakobsen K.S."/>
            <person name="Wulff B.B."/>
            <person name="Steuernagel B."/>
            <person name="Mayer K.F."/>
            <person name="Olsen O.A."/>
        </authorList>
    </citation>
    <scope>NUCLEOTIDE SEQUENCE [LARGE SCALE GENOMIC DNA]</scope>
    <source>
        <strain evidence="2">cv. AL8/78</strain>
    </source>
</reference>
<evidence type="ECO:0000313" key="2">
    <source>
        <dbReference type="Proteomes" id="UP000015105"/>
    </source>
</evidence>
<reference evidence="2" key="2">
    <citation type="journal article" date="2017" name="Nat. Plants">
        <title>The Aegilops tauschii genome reveals multiple impacts of transposons.</title>
        <authorList>
            <person name="Zhao G."/>
            <person name="Zou C."/>
            <person name="Li K."/>
            <person name="Wang K."/>
            <person name="Li T."/>
            <person name="Gao L."/>
            <person name="Zhang X."/>
            <person name="Wang H."/>
            <person name="Yang Z."/>
            <person name="Liu X."/>
            <person name="Jiang W."/>
            <person name="Mao L."/>
            <person name="Kong X."/>
            <person name="Jiao Y."/>
            <person name="Jia J."/>
        </authorList>
    </citation>
    <scope>NUCLEOTIDE SEQUENCE [LARGE SCALE GENOMIC DNA]</scope>
    <source>
        <strain evidence="2">cv. AL8/78</strain>
    </source>
</reference>
<protein>
    <submittedName>
        <fullName evidence="1">Uncharacterized protein</fullName>
    </submittedName>
</protein>
<sequence>RPPAATTRSPAETKMLRYGVHYCRSRKKEYPIPVLVYARAAADCAYFPGFLCFYSRRTICCLFHLRHCSCHGVLSLVKCDNLSYWFVLVVAKGECCFHIQTNFHITCLNCILLFRVHSCSEHIPAVSVK</sequence>
<reference evidence="1" key="5">
    <citation type="journal article" date="2021" name="G3 (Bethesda)">
        <title>Aegilops tauschii genome assembly Aet v5.0 features greater sequence contiguity and improved annotation.</title>
        <authorList>
            <person name="Wang L."/>
            <person name="Zhu T."/>
            <person name="Rodriguez J.C."/>
            <person name="Deal K.R."/>
            <person name="Dubcovsky J."/>
            <person name="McGuire P.E."/>
            <person name="Lux T."/>
            <person name="Spannagl M."/>
            <person name="Mayer K.F.X."/>
            <person name="Baldrich P."/>
            <person name="Meyers B.C."/>
            <person name="Huo N."/>
            <person name="Gu Y.Q."/>
            <person name="Zhou H."/>
            <person name="Devos K.M."/>
            <person name="Bennetzen J.L."/>
            <person name="Unver T."/>
            <person name="Budak H."/>
            <person name="Gulick P.J."/>
            <person name="Galiba G."/>
            <person name="Kalapos B."/>
            <person name="Nelson D.R."/>
            <person name="Li P."/>
            <person name="You F.M."/>
            <person name="Luo M.C."/>
            <person name="Dvorak J."/>
        </authorList>
    </citation>
    <scope>NUCLEOTIDE SEQUENCE [LARGE SCALE GENOMIC DNA]</scope>
    <source>
        <strain evidence="1">cv. AL8/78</strain>
    </source>
</reference>
<reference evidence="1" key="4">
    <citation type="submission" date="2019-03" db="UniProtKB">
        <authorList>
            <consortium name="EnsemblPlants"/>
        </authorList>
    </citation>
    <scope>IDENTIFICATION</scope>
</reference>
<dbReference type="Gramene" id="AET7Gv20102200.20">
    <property type="protein sequence ID" value="AET7Gv20102200.20"/>
    <property type="gene ID" value="AET7Gv20102200"/>
</dbReference>